<evidence type="ECO:0000256" key="2">
    <source>
        <dbReference type="ARBA" id="ARBA00008520"/>
    </source>
</evidence>
<proteinExistence type="inferred from homology"/>
<protein>
    <recommendedName>
        <fullName evidence="4">sn-glycerol-3-phosphate-binding periplasmic protein UgpB</fullName>
    </recommendedName>
</protein>
<dbReference type="SUPFAM" id="SSF53850">
    <property type="entry name" value="Periplasmic binding protein-like II"/>
    <property type="match status" value="1"/>
</dbReference>
<dbReference type="InterPro" id="IPR006059">
    <property type="entry name" value="SBP"/>
</dbReference>
<keyword evidence="6" id="KW-0732">Signal</keyword>
<dbReference type="PANTHER" id="PTHR43649">
    <property type="entry name" value="ARABINOSE-BINDING PROTEIN-RELATED"/>
    <property type="match status" value="1"/>
</dbReference>
<evidence type="ECO:0000256" key="4">
    <source>
        <dbReference type="ARBA" id="ARBA00017470"/>
    </source>
</evidence>
<accession>A0A2R4XIA2</accession>
<comment type="subunit">
    <text evidence="3">The complex is composed of two ATP-binding proteins (UgpC), two transmembrane proteins (UgpA and UgpE) and a solute-binding protein (UgpB).</text>
</comment>
<comment type="similarity">
    <text evidence="2">Belongs to the bacterial solute-binding protein 1 family.</text>
</comment>
<dbReference type="KEGG" id="boz:DBV39_07140"/>
<dbReference type="RefSeq" id="WP_108620950.1">
    <property type="nucleotide sequence ID" value="NZ_CP028901.1"/>
</dbReference>
<evidence type="ECO:0000313" key="7">
    <source>
        <dbReference type="EMBL" id="AWB33521.1"/>
    </source>
</evidence>
<dbReference type="Gene3D" id="3.40.190.10">
    <property type="entry name" value="Periplasmic binding protein-like II"/>
    <property type="match status" value="2"/>
</dbReference>
<dbReference type="AlphaFoldDB" id="A0A2R4XIA2"/>
<keyword evidence="8" id="KW-1185">Reference proteome</keyword>
<comment type="subcellular location">
    <subcellularLocation>
        <location evidence="1">Periplasm</location>
    </subcellularLocation>
</comment>
<sequence>MRNLIATSAVMIGGAVIPVHAVEIEVWHSLTGPNRTAFEALVSDFNKQAKGASVDLTRFSSQQDLVEAAQKAIKGDRKKPDLVQLHDTHAPEVIAQHKEVLPLYRLLSKYPIKDASWFLEKTTSFVRDSKGRLLAFPFMAEVPVMFYNTDAYRSAGLDINKPADTWADLQHHLLELRNVGNYQCPYASAQQVNVHLENLAPVNGELYLKPDNGLTNAKNLSFNFGTLYMRHLSLMVSWKKTDLLIMSTDDSEPDRAFAEGRCAVLTTTSSALGTLRPSGVRFGVAPVPYYPQETKTPGAPFVGGGALWLLSGQSADRNKASAEFLAFLATPVIAARWHQQTGFLPLTDAAFRASDVAFYDRAPGAREFIEKMHKTHNKDSRGFRAPHYPRARAILNTGFNRAINDEAPPMSALQEAKAPAERMINTGK</sequence>
<evidence type="ECO:0000256" key="5">
    <source>
        <dbReference type="ARBA" id="ARBA00022448"/>
    </source>
</evidence>
<dbReference type="Proteomes" id="UP000244571">
    <property type="component" value="Chromosome"/>
</dbReference>
<dbReference type="InterPro" id="IPR050490">
    <property type="entry name" value="Bact_solute-bd_prot1"/>
</dbReference>
<dbReference type="EMBL" id="CP028901">
    <property type="protein sequence ID" value="AWB33521.1"/>
    <property type="molecule type" value="Genomic_DNA"/>
</dbReference>
<evidence type="ECO:0000256" key="1">
    <source>
        <dbReference type="ARBA" id="ARBA00004418"/>
    </source>
</evidence>
<keyword evidence="5" id="KW-0813">Transport</keyword>
<dbReference type="PANTHER" id="PTHR43649:SF31">
    <property type="entry name" value="SN-GLYCEROL-3-PHOSPHATE-BINDING PERIPLASMIC PROTEIN UGPB"/>
    <property type="match status" value="1"/>
</dbReference>
<evidence type="ECO:0000256" key="3">
    <source>
        <dbReference type="ARBA" id="ARBA00011557"/>
    </source>
</evidence>
<evidence type="ECO:0000256" key="6">
    <source>
        <dbReference type="ARBA" id="ARBA00022729"/>
    </source>
</evidence>
<dbReference type="Pfam" id="PF13416">
    <property type="entry name" value="SBP_bac_8"/>
    <property type="match status" value="1"/>
</dbReference>
<name>A0A2R4XIA2_9BURK</name>
<evidence type="ECO:0000313" key="8">
    <source>
        <dbReference type="Proteomes" id="UP000244571"/>
    </source>
</evidence>
<organism evidence="7 8">
    <name type="scientific">Orrella marina</name>
    <dbReference type="NCBI Taxonomy" id="2163011"/>
    <lineage>
        <taxon>Bacteria</taxon>
        <taxon>Pseudomonadati</taxon>
        <taxon>Pseudomonadota</taxon>
        <taxon>Betaproteobacteria</taxon>
        <taxon>Burkholderiales</taxon>
        <taxon>Alcaligenaceae</taxon>
        <taxon>Orrella</taxon>
    </lineage>
</organism>
<dbReference type="GO" id="GO:0042597">
    <property type="term" value="C:periplasmic space"/>
    <property type="evidence" value="ECO:0007669"/>
    <property type="project" value="UniProtKB-SubCell"/>
</dbReference>
<gene>
    <name evidence="7" type="ORF">DBV39_07140</name>
</gene>
<reference evidence="7 8" key="1">
    <citation type="submission" date="2018-04" db="EMBL/GenBank/DDBJ databases">
        <title>Bordetella sp. HZ20 isolated from seawater.</title>
        <authorList>
            <person name="Sun C."/>
        </authorList>
    </citation>
    <scope>NUCLEOTIDE SEQUENCE [LARGE SCALE GENOMIC DNA]</scope>
    <source>
        <strain evidence="7 8">HZ20</strain>
    </source>
</reference>
<dbReference type="OrthoDB" id="4393730at2"/>